<accession>A0ACC3SLP5</accession>
<name>A0ACC3SLP5_9PEZI</name>
<comment type="caution">
    <text evidence="1">The sequence shown here is derived from an EMBL/GenBank/DDBJ whole genome shotgun (WGS) entry which is preliminary data.</text>
</comment>
<sequence>MAQTQYTTYGAASPSPMYMSYDYQTPPMSPRGEHSYYSPRYTAHTTPPPRKTHTRRATQDATYTTYPSPRVSTYYTTYTSPSAMPSARAPDYVSPAHLKRSKPRSSRPDTHDDDYERPQRHRSSTYTTYVYPTTSTPLYSSHYEEYLAPYDRHHRTSPPPPYEGEADAGARTRTYVYRDVDADADFRASKSRPSPSQRRRAASTTNPSPHHNRTSNTSSSKPSHHPSPPKPRPAAGRAHAHPQATPADAARAHIPAGYSLAHWDPSEEPIFLLGSVFDANSLGKWIYDWSVASFGPATPLTEIAGEVWLVLIQLAGKVRRCEEWLDDCERVRSGSGRRRGKGKSSSSRGRRSGGGGYGDEEDRDTVEEFLAAGQRLWDRFAKLVKVCEGYMWAAAKRDDPDAEAVSMGATSGTVFVDAMFGRDAELARSEKWMARVRLWGFRFDAAVDEILRG</sequence>
<dbReference type="Proteomes" id="UP001320706">
    <property type="component" value="Unassembled WGS sequence"/>
</dbReference>
<evidence type="ECO:0000313" key="2">
    <source>
        <dbReference type="Proteomes" id="UP001320706"/>
    </source>
</evidence>
<organism evidence="1 2">
    <name type="scientific">Zalaria obscura</name>
    <dbReference type="NCBI Taxonomy" id="2024903"/>
    <lineage>
        <taxon>Eukaryota</taxon>
        <taxon>Fungi</taxon>
        <taxon>Dikarya</taxon>
        <taxon>Ascomycota</taxon>
        <taxon>Pezizomycotina</taxon>
        <taxon>Dothideomycetes</taxon>
        <taxon>Dothideomycetidae</taxon>
        <taxon>Dothideales</taxon>
        <taxon>Zalariaceae</taxon>
        <taxon>Zalaria</taxon>
    </lineage>
</organism>
<proteinExistence type="predicted"/>
<reference evidence="1" key="1">
    <citation type="submission" date="2024-02" db="EMBL/GenBank/DDBJ databases">
        <title>Metagenome Assembled Genome of Zalaria obscura JY119.</title>
        <authorList>
            <person name="Vighnesh L."/>
            <person name="Jagadeeshwari U."/>
            <person name="Venkata Ramana C."/>
            <person name="Sasikala C."/>
        </authorList>
    </citation>
    <scope>NUCLEOTIDE SEQUENCE</scope>
    <source>
        <strain evidence="1">JY119</strain>
    </source>
</reference>
<gene>
    <name evidence="1" type="ORF">M8818_000941</name>
</gene>
<evidence type="ECO:0000313" key="1">
    <source>
        <dbReference type="EMBL" id="KAK8219209.1"/>
    </source>
</evidence>
<protein>
    <submittedName>
        <fullName evidence="1">Uncharacterized protein</fullName>
    </submittedName>
</protein>
<keyword evidence="2" id="KW-1185">Reference proteome</keyword>
<dbReference type="EMBL" id="JAMKPW020000004">
    <property type="protein sequence ID" value="KAK8219209.1"/>
    <property type="molecule type" value="Genomic_DNA"/>
</dbReference>